<accession>A0ABU4HNB6</accession>
<evidence type="ECO:0000259" key="2">
    <source>
        <dbReference type="Pfam" id="PF01557"/>
    </source>
</evidence>
<dbReference type="SUPFAM" id="SSF56529">
    <property type="entry name" value="FAH"/>
    <property type="match status" value="1"/>
</dbReference>
<dbReference type="GO" id="GO:0016787">
    <property type="term" value="F:hydrolase activity"/>
    <property type="evidence" value="ECO:0007669"/>
    <property type="project" value="UniProtKB-KW"/>
</dbReference>
<dbReference type="Gene3D" id="3.90.850.10">
    <property type="entry name" value="Fumarylacetoacetase-like, C-terminal domain"/>
    <property type="match status" value="1"/>
</dbReference>
<keyword evidence="3" id="KW-0378">Hydrolase</keyword>
<dbReference type="Proteomes" id="UP001284601">
    <property type="component" value="Unassembled WGS sequence"/>
</dbReference>
<gene>
    <name evidence="3" type="ORF">R7226_06875</name>
</gene>
<dbReference type="PANTHER" id="PTHR30143">
    <property type="entry name" value="ACID HYDRATASE"/>
    <property type="match status" value="1"/>
</dbReference>
<organism evidence="3 4">
    <name type="scientific">Conexibacter stalactiti</name>
    <dbReference type="NCBI Taxonomy" id="1940611"/>
    <lineage>
        <taxon>Bacteria</taxon>
        <taxon>Bacillati</taxon>
        <taxon>Actinomycetota</taxon>
        <taxon>Thermoleophilia</taxon>
        <taxon>Solirubrobacterales</taxon>
        <taxon>Conexibacteraceae</taxon>
        <taxon>Conexibacter</taxon>
    </lineage>
</organism>
<protein>
    <submittedName>
        <fullName evidence="3">Fumarylacetoacetate hydrolase family protein</fullName>
    </submittedName>
</protein>
<sequence>MSALPSADPLAVAAALAAAEEGRGSLPPFTDALALGEEAAYEAQRLSIARRVARGERVIGAKLGLTSRAKQRTMQVDQPLYGWLTDAMHLPLGEPVPVERLIHPRVEPEIAFLLGRELRGPATVADVLAATEGVCVAIEVIDSRYAGFRFRLPDVVADNASAAAFVLGGLLRAPSQLPDMRTLGVVLTRAGEVVATAAGAAVLGHPAAAVAWLATRLAARGESLPAGSLVLSGALTDAFPIAPGVTVCAEVEGLGAVEVRA</sequence>
<dbReference type="Pfam" id="PF01557">
    <property type="entry name" value="FAA_hydrolase"/>
    <property type="match status" value="1"/>
</dbReference>
<name>A0ABU4HNB6_9ACTN</name>
<evidence type="ECO:0000256" key="1">
    <source>
        <dbReference type="ARBA" id="ARBA00023239"/>
    </source>
</evidence>
<evidence type="ECO:0000313" key="4">
    <source>
        <dbReference type="Proteomes" id="UP001284601"/>
    </source>
</evidence>
<evidence type="ECO:0000313" key="3">
    <source>
        <dbReference type="EMBL" id="MDW5594050.1"/>
    </source>
</evidence>
<keyword evidence="4" id="KW-1185">Reference proteome</keyword>
<dbReference type="PANTHER" id="PTHR30143:SF0">
    <property type="entry name" value="2-KETO-4-PENTENOATE HYDRATASE"/>
    <property type="match status" value="1"/>
</dbReference>
<dbReference type="RefSeq" id="WP_318596308.1">
    <property type="nucleotide sequence ID" value="NZ_JAWSTH010000011.1"/>
</dbReference>
<dbReference type="InterPro" id="IPR050772">
    <property type="entry name" value="Hydratase-Decarb/MhpD_sf"/>
</dbReference>
<feature type="domain" description="Fumarylacetoacetase-like C-terminal" evidence="2">
    <location>
        <begin position="69"/>
        <end position="259"/>
    </location>
</feature>
<reference evidence="4" key="1">
    <citation type="submission" date="2023-07" db="EMBL/GenBank/DDBJ databases">
        <title>Conexibacter stalactiti sp. nov., isolated from stalactites in a lava cave and emended description of the genus Conexibacter.</title>
        <authorList>
            <person name="Lee S.D."/>
        </authorList>
    </citation>
    <scope>NUCLEOTIDE SEQUENCE [LARGE SCALE GENOMIC DNA]</scope>
    <source>
        <strain evidence="4">KCTC 39840</strain>
    </source>
</reference>
<proteinExistence type="predicted"/>
<dbReference type="InterPro" id="IPR036663">
    <property type="entry name" value="Fumarylacetoacetase_C_sf"/>
</dbReference>
<dbReference type="EMBL" id="JAWSTH010000011">
    <property type="protein sequence ID" value="MDW5594050.1"/>
    <property type="molecule type" value="Genomic_DNA"/>
</dbReference>
<comment type="caution">
    <text evidence="3">The sequence shown here is derived from an EMBL/GenBank/DDBJ whole genome shotgun (WGS) entry which is preliminary data.</text>
</comment>
<dbReference type="InterPro" id="IPR011234">
    <property type="entry name" value="Fumarylacetoacetase-like_C"/>
</dbReference>
<keyword evidence="1" id="KW-0456">Lyase</keyword>